<accession>A0A7X2J0G6</accession>
<proteinExistence type="predicted"/>
<dbReference type="NCBIfam" id="TIGR02830">
    <property type="entry name" value="spore_III_AG"/>
    <property type="match status" value="1"/>
</dbReference>
<feature type="region of interest" description="Disordered" evidence="1">
    <location>
        <begin position="121"/>
        <end position="141"/>
    </location>
</feature>
<keyword evidence="4" id="KW-1185">Reference proteome</keyword>
<keyword evidence="2" id="KW-1133">Transmembrane helix</keyword>
<protein>
    <submittedName>
        <fullName evidence="3">Stage III sporulation protein AG</fullName>
    </submittedName>
</protein>
<evidence type="ECO:0000256" key="2">
    <source>
        <dbReference type="SAM" id="Phobius"/>
    </source>
</evidence>
<dbReference type="Proteomes" id="UP000448867">
    <property type="component" value="Unassembled WGS sequence"/>
</dbReference>
<dbReference type="EMBL" id="WKKI01000028">
    <property type="protein sequence ID" value="MRX73171.1"/>
    <property type="molecule type" value="Genomic_DNA"/>
</dbReference>
<dbReference type="AlphaFoldDB" id="A0A7X2J0G6"/>
<gene>
    <name evidence="3" type="primary">spoIIIAG</name>
    <name evidence="3" type="ORF">GJU40_13560</name>
</gene>
<evidence type="ECO:0000313" key="3">
    <source>
        <dbReference type="EMBL" id="MRX73171.1"/>
    </source>
</evidence>
<keyword evidence="2" id="KW-0472">Membrane</keyword>
<dbReference type="OrthoDB" id="2381602at2"/>
<comment type="caution">
    <text evidence="3">The sequence shown here is derived from an EMBL/GenBank/DDBJ whole genome shotgun (WGS) entry which is preliminary data.</text>
</comment>
<feature type="transmembrane region" description="Helical" evidence="2">
    <location>
        <begin position="27"/>
        <end position="45"/>
    </location>
</feature>
<dbReference type="InterPro" id="IPR014195">
    <property type="entry name" value="Spore_III_AG"/>
</dbReference>
<sequence>MNDLLNKLKILLQGKGSGDGKLSKSHYFLLLLAAGISFMLISNLLTTEQHAGPSIPASEEAVQDDAEVFKSSNEAEKGSIKDYENQYETQLKEALETMIGVEDVTVLVNVDATSMKVIEKNRVSQSQTTDESDREGGTRKVTDQQIDEQVVMYKNGEQETPLVLQTKKPDIRGVLVVAKGADNVQIKKNIIDAVTRVLGVPSHQVAVAAKKG</sequence>
<dbReference type="RefSeq" id="WP_154308559.1">
    <property type="nucleotide sequence ID" value="NZ_WKKI01000028.1"/>
</dbReference>
<organism evidence="3 4">
    <name type="scientific">Metabacillus lacus</name>
    <dbReference type="NCBI Taxonomy" id="1983721"/>
    <lineage>
        <taxon>Bacteria</taxon>
        <taxon>Bacillati</taxon>
        <taxon>Bacillota</taxon>
        <taxon>Bacilli</taxon>
        <taxon>Bacillales</taxon>
        <taxon>Bacillaceae</taxon>
        <taxon>Metabacillus</taxon>
    </lineage>
</organism>
<evidence type="ECO:0000313" key="4">
    <source>
        <dbReference type="Proteomes" id="UP000448867"/>
    </source>
</evidence>
<evidence type="ECO:0000256" key="1">
    <source>
        <dbReference type="SAM" id="MobiDB-lite"/>
    </source>
</evidence>
<keyword evidence="2" id="KW-0812">Transmembrane</keyword>
<reference evidence="3 4" key="1">
    <citation type="submission" date="2019-11" db="EMBL/GenBank/DDBJ databases">
        <title>Bacillus lacus genome.</title>
        <authorList>
            <person name="Allen C.J."/>
            <person name="Newman J.D."/>
        </authorList>
    </citation>
    <scope>NUCLEOTIDE SEQUENCE [LARGE SCALE GENOMIC DNA]</scope>
    <source>
        <strain evidence="3 4">KCTC 33946</strain>
    </source>
</reference>
<name>A0A7X2J0G6_9BACI</name>